<dbReference type="Pfam" id="PF08238">
    <property type="entry name" value="Sel1"/>
    <property type="match status" value="3"/>
</dbReference>
<dbReference type="InterPro" id="IPR006597">
    <property type="entry name" value="Sel1-like"/>
</dbReference>
<evidence type="ECO:0000313" key="2">
    <source>
        <dbReference type="EMBL" id="NMF92273.1"/>
    </source>
</evidence>
<sequence>MSLHAAVTCPSCGSTDCRKSKWQSEGEKQVQTGKRPYRCRACTHRFHAPERKRSPWWDKASFAVPVLLMVAAIAVVIVVGARTSDETPAEHLPGVPIPIDPYTLRAAKEGDAAAQLRIAKTLLLDATSDRAQSLEAVRWLRVAADSEHPGAMVELGKLYRSGFGVLQDYDQAAKWIRTAAARGDAEGMLELGRLYRDGIGFARDPVLAYVWFNRAAAALNIDAVRDRDEIARSLDADELKQAQAQSSRMESGEIEAIAVKERKG</sequence>
<keyword evidence="1" id="KW-1133">Transmembrane helix</keyword>
<dbReference type="InterPro" id="IPR011990">
    <property type="entry name" value="TPR-like_helical_dom_sf"/>
</dbReference>
<dbReference type="EMBL" id="WTVH01000003">
    <property type="protein sequence ID" value="NMF92273.1"/>
    <property type="molecule type" value="Genomic_DNA"/>
</dbReference>
<evidence type="ECO:0000313" key="3">
    <source>
        <dbReference type="Proteomes" id="UP000601990"/>
    </source>
</evidence>
<dbReference type="InterPro" id="IPR050767">
    <property type="entry name" value="Sel1_AlgK"/>
</dbReference>
<keyword evidence="1" id="KW-0812">Transmembrane</keyword>
<reference evidence="2" key="1">
    <citation type="submission" date="2019-12" db="EMBL/GenBank/DDBJ databases">
        <title>Comparative genomics gives insights into the taxonomy of the Azoarcus-Aromatoleum group and reveals separate origins of nif in the plant-associated Azoarcus and non-plant-associated Aromatoleum sub-groups.</title>
        <authorList>
            <person name="Lafos M."/>
            <person name="Maluk M."/>
            <person name="Batista M."/>
            <person name="Junghare M."/>
            <person name="Carmona M."/>
            <person name="Faoro H."/>
            <person name="Cruz L.M."/>
            <person name="Battistoni F."/>
            <person name="De Souza E."/>
            <person name="Pedrosa F."/>
            <person name="Chen W.-M."/>
            <person name="Poole P.S."/>
            <person name="Dixon R.A."/>
            <person name="James E.K."/>
        </authorList>
    </citation>
    <scope>NUCLEOTIDE SEQUENCE</scope>
    <source>
        <strain evidence="2">U120</strain>
    </source>
</reference>
<dbReference type="Proteomes" id="UP000601990">
    <property type="component" value="Unassembled WGS sequence"/>
</dbReference>
<comment type="caution">
    <text evidence="2">The sequence shown here is derived from an EMBL/GenBank/DDBJ whole genome shotgun (WGS) entry which is preliminary data.</text>
</comment>
<accession>A0ABX1MWB6</accession>
<dbReference type="Gene3D" id="1.25.40.10">
    <property type="entry name" value="Tetratricopeptide repeat domain"/>
    <property type="match status" value="1"/>
</dbReference>
<dbReference type="SUPFAM" id="SSF81901">
    <property type="entry name" value="HCP-like"/>
    <property type="match status" value="1"/>
</dbReference>
<gene>
    <name evidence="2" type="ORF">GO608_02870</name>
</gene>
<dbReference type="SMART" id="SM00671">
    <property type="entry name" value="SEL1"/>
    <property type="match status" value="3"/>
</dbReference>
<evidence type="ECO:0000256" key="1">
    <source>
        <dbReference type="SAM" id="Phobius"/>
    </source>
</evidence>
<organism evidence="2 3">
    <name type="scientific">Aromatoleum buckelii</name>
    <dbReference type="NCBI Taxonomy" id="200254"/>
    <lineage>
        <taxon>Bacteria</taxon>
        <taxon>Pseudomonadati</taxon>
        <taxon>Pseudomonadota</taxon>
        <taxon>Betaproteobacteria</taxon>
        <taxon>Rhodocyclales</taxon>
        <taxon>Rhodocyclaceae</taxon>
        <taxon>Aromatoleum</taxon>
    </lineage>
</organism>
<name>A0ABX1MWB6_9RHOO</name>
<keyword evidence="3" id="KW-1185">Reference proteome</keyword>
<protein>
    <submittedName>
        <fullName evidence="2">Sel1 repeat family protein</fullName>
    </submittedName>
</protein>
<dbReference type="PANTHER" id="PTHR11102:SF160">
    <property type="entry name" value="ERAD-ASSOCIATED E3 UBIQUITIN-PROTEIN LIGASE COMPONENT HRD3"/>
    <property type="match status" value="1"/>
</dbReference>
<dbReference type="PANTHER" id="PTHR11102">
    <property type="entry name" value="SEL-1-LIKE PROTEIN"/>
    <property type="match status" value="1"/>
</dbReference>
<feature type="transmembrane region" description="Helical" evidence="1">
    <location>
        <begin position="60"/>
        <end position="81"/>
    </location>
</feature>
<proteinExistence type="predicted"/>
<keyword evidence="1" id="KW-0472">Membrane</keyword>